<dbReference type="InterPro" id="IPR008912">
    <property type="entry name" value="Uncharacterised_CoxE"/>
</dbReference>
<keyword evidence="4" id="KW-1185">Reference proteome</keyword>
<protein>
    <submittedName>
        <fullName evidence="3">VWA domain-containing protein</fullName>
    </submittedName>
</protein>
<dbReference type="InterPro" id="IPR036465">
    <property type="entry name" value="vWFA_dom_sf"/>
</dbReference>
<dbReference type="SUPFAM" id="SSF53300">
    <property type="entry name" value="vWA-like"/>
    <property type="match status" value="1"/>
</dbReference>
<sequence>MRGRCLARRRAARAAHGALRPPGGPRRLRRGLRRGVRRRRRRRRAGGRRPRRRRAAGAAARGLPDPPRERATAQEPVRLPAAYSDVELLHDKDFAAYTDAERALARAALRRLARRGPVRPGRRTRPVRRGGTRPDLRATLREAVGHGGEPTTLRRRGPVVTPRRLVLVVDVSGSMAPYARVLLQYAQAAATARARVEVFALGTRLTRVTRELRGRDPDAALDRAARAVADWSGGTRIGAAIGQLNREHGRTLGRGSTVVILSDGWDRGEPGLLAAEMARLRRSAHRVIWLNPLRASPDYEPLARGMAAALPHTDRFLAGHSLRSLQELVALLEGGLT</sequence>
<feature type="compositionally biased region" description="Basic residues" evidence="1">
    <location>
        <begin position="26"/>
        <end position="55"/>
    </location>
</feature>
<dbReference type="KEGG" id="bsol:FSW04_20850"/>
<dbReference type="SMART" id="SM00327">
    <property type="entry name" value="VWA"/>
    <property type="match status" value="1"/>
</dbReference>
<dbReference type="CDD" id="cd00198">
    <property type="entry name" value="vWFA"/>
    <property type="match status" value="1"/>
</dbReference>
<evidence type="ECO:0000313" key="3">
    <source>
        <dbReference type="EMBL" id="QEC49776.1"/>
    </source>
</evidence>
<dbReference type="Pfam" id="PF05762">
    <property type="entry name" value="VWA_CoxE"/>
    <property type="match status" value="1"/>
</dbReference>
<dbReference type="InterPro" id="IPR002035">
    <property type="entry name" value="VWF_A"/>
</dbReference>
<proteinExistence type="predicted"/>
<dbReference type="InterPro" id="IPR011195">
    <property type="entry name" value="UCP010256"/>
</dbReference>
<dbReference type="PANTHER" id="PTHR39338">
    <property type="entry name" value="BLL5662 PROTEIN-RELATED"/>
    <property type="match status" value="1"/>
</dbReference>
<dbReference type="PIRSF" id="PIRSF010256">
    <property type="entry name" value="CoxE_vWa"/>
    <property type="match status" value="1"/>
</dbReference>
<feature type="region of interest" description="Disordered" evidence="1">
    <location>
        <begin position="11"/>
        <end position="75"/>
    </location>
</feature>
<gene>
    <name evidence="3" type="ORF">FSW04_20850</name>
</gene>
<accession>A0A5B8U9F0</accession>
<dbReference type="PANTHER" id="PTHR39338:SF6">
    <property type="entry name" value="BLL5662 PROTEIN"/>
    <property type="match status" value="1"/>
</dbReference>
<dbReference type="EMBL" id="CP042430">
    <property type="protein sequence ID" value="QEC49776.1"/>
    <property type="molecule type" value="Genomic_DNA"/>
</dbReference>
<dbReference type="AlphaFoldDB" id="A0A5B8U9F0"/>
<organism evidence="3 4">
    <name type="scientific">Baekduia soli</name>
    <dbReference type="NCBI Taxonomy" id="496014"/>
    <lineage>
        <taxon>Bacteria</taxon>
        <taxon>Bacillati</taxon>
        <taxon>Actinomycetota</taxon>
        <taxon>Thermoleophilia</taxon>
        <taxon>Solirubrobacterales</taxon>
        <taxon>Baekduiaceae</taxon>
        <taxon>Baekduia</taxon>
    </lineage>
</organism>
<evidence type="ECO:0000256" key="1">
    <source>
        <dbReference type="SAM" id="MobiDB-lite"/>
    </source>
</evidence>
<dbReference type="OrthoDB" id="9790469at2"/>
<evidence type="ECO:0000313" key="4">
    <source>
        <dbReference type="Proteomes" id="UP000321805"/>
    </source>
</evidence>
<name>A0A5B8U9F0_9ACTN</name>
<reference evidence="3 4" key="1">
    <citation type="journal article" date="2018" name="J. Microbiol.">
        <title>Baekduia soli gen. nov., sp. nov., a novel bacterium isolated from the soil of Baekdu Mountain and proposal of a novel family name, Baekduiaceae fam. nov.</title>
        <authorList>
            <person name="An D.S."/>
            <person name="Siddiqi M.Z."/>
            <person name="Kim K.H."/>
            <person name="Yu H.S."/>
            <person name="Im W.T."/>
        </authorList>
    </citation>
    <scope>NUCLEOTIDE SEQUENCE [LARGE SCALE GENOMIC DNA]</scope>
    <source>
        <strain evidence="3 4">BR7-21</strain>
    </source>
</reference>
<dbReference type="Proteomes" id="UP000321805">
    <property type="component" value="Chromosome"/>
</dbReference>
<feature type="domain" description="VWFA" evidence="2">
    <location>
        <begin position="162"/>
        <end position="326"/>
    </location>
</feature>
<dbReference type="Gene3D" id="3.40.50.410">
    <property type="entry name" value="von Willebrand factor, type A domain"/>
    <property type="match status" value="1"/>
</dbReference>
<evidence type="ECO:0000259" key="2">
    <source>
        <dbReference type="SMART" id="SM00327"/>
    </source>
</evidence>